<dbReference type="EMBL" id="SHKM01000002">
    <property type="protein sequence ID" value="RZT76680.1"/>
    <property type="molecule type" value="Genomic_DNA"/>
</dbReference>
<dbReference type="InterPro" id="IPR011990">
    <property type="entry name" value="TPR-like_helical_dom_sf"/>
</dbReference>
<accession>A0ABY0IPI6</accession>
<reference evidence="1 2" key="1">
    <citation type="submission" date="2019-02" db="EMBL/GenBank/DDBJ databases">
        <title>Genomic Encyclopedia of Type Strains, Phase IV (KMG-IV): sequencing the most valuable type-strain genomes for metagenomic binning, comparative biology and taxonomic classification.</title>
        <authorList>
            <person name="Goeker M."/>
        </authorList>
    </citation>
    <scope>NUCLEOTIDE SEQUENCE [LARGE SCALE GENOMIC DNA]</scope>
    <source>
        <strain evidence="1 2">DSM 21223</strain>
    </source>
</reference>
<sequence>MGLDLEDGDPAGGESIPGYCGDLPAATAALLQEAAACDDERRAEFLILRAHHQSPFHFAVYLALYKFHFYRQHFEAAEQWMRAGLAASAQAAGFPLDAPAPARFAEPLAAAPRFYLFSLKALAFTLLRQQRPEEARAYLDQLQRLDPEDRIGAGPVRAVAAATA</sequence>
<dbReference type="Gene3D" id="1.25.40.10">
    <property type="entry name" value="Tetratricopeptide repeat domain"/>
    <property type="match status" value="1"/>
</dbReference>
<evidence type="ECO:0000313" key="2">
    <source>
        <dbReference type="Proteomes" id="UP000292136"/>
    </source>
</evidence>
<evidence type="ECO:0008006" key="3">
    <source>
        <dbReference type="Google" id="ProtNLM"/>
    </source>
</evidence>
<name>A0ABY0IPI6_9RHOO</name>
<proteinExistence type="predicted"/>
<gene>
    <name evidence="1" type="ORF">EV678_2559</name>
</gene>
<evidence type="ECO:0000313" key="1">
    <source>
        <dbReference type="EMBL" id="RZT76680.1"/>
    </source>
</evidence>
<dbReference type="Proteomes" id="UP000292136">
    <property type="component" value="Unassembled WGS sequence"/>
</dbReference>
<protein>
    <recommendedName>
        <fullName evidence="3">Tetratricopeptide repeat protein</fullName>
    </recommendedName>
</protein>
<keyword evidence="2" id="KW-1185">Reference proteome</keyword>
<organism evidence="1 2">
    <name type="scientific">Azospira oryzae</name>
    <dbReference type="NCBI Taxonomy" id="146939"/>
    <lineage>
        <taxon>Bacteria</taxon>
        <taxon>Pseudomonadati</taxon>
        <taxon>Pseudomonadota</taxon>
        <taxon>Betaproteobacteria</taxon>
        <taxon>Rhodocyclales</taxon>
        <taxon>Rhodocyclaceae</taxon>
        <taxon>Azospira</taxon>
    </lineage>
</organism>
<dbReference type="RefSeq" id="WP_130459782.1">
    <property type="nucleotide sequence ID" value="NZ_SHKM01000002.1"/>
</dbReference>
<comment type="caution">
    <text evidence="1">The sequence shown here is derived from an EMBL/GenBank/DDBJ whole genome shotgun (WGS) entry which is preliminary data.</text>
</comment>